<keyword evidence="1" id="KW-0812">Transmembrane</keyword>
<accession>A0A9P8TR79</accession>
<sequence length="407" mass="46873">MRYPLYSPAAIISLISALTQSTVSAIQCEFLDDHSTISVSLKTFPKEDVRLLVYKYSDVTDANKMIGWSFSQDSPLIDCQQTSKLVDEEFKFRCSSFDDHKTTELDTSLVTFVPLTDLNYQYNATQRGFYCAHVDSTEVGHSLDFHSSNRTSGSFIVHYASYPILLMFIPIVFAMYLKVNMDITYISIQVMFYSIITTYSLSVARYFKSYFIDFILILFQSLADLGCLAFIFTVLTERANLSAQDENIFWLFVGLIARFCTMILVFGARMIDPLADPILGFSPLDSFSKGYLVVCTMAFGSAYVAFLYKGIDVHKSIEDQREIYSTLILIFGYPLVYTFVWIIMHLFIWMKNYQFLDNFVDDWFAMGASMLDNTSYLIFVSLLVYIHWEKNAVRYASEDIEFRENLV</sequence>
<dbReference type="AlphaFoldDB" id="A0A9P8TR79"/>
<evidence type="ECO:0000313" key="4">
    <source>
        <dbReference type="Proteomes" id="UP000774326"/>
    </source>
</evidence>
<feature type="chain" id="PRO_5040203181" description="Intimal thickness related receptor IRP domain-containing protein" evidence="2">
    <location>
        <begin position="26"/>
        <end position="407"/>
    </location>
</feature>
<dbReference type="Proteomes" id="UP000774326">
    <property type="component" value="Unassembled WGS sequence"/>
</dbReference>
<feature type="transmembrane region" description="Helical" evidence="1">
    <location>
        <begin position="248"/>
        <end position="271"/>
    </location>
</feature>
<reference evidence="3" key="1">
    <citation type="journal article" date="2021" name="Open Biol.">
        <title>Shared evolutionary footprints suggest mitochondrial oxidative damage underlies multiple complex I losses in fungi.</title>
        <authorList>
            <person name="Schikora-Tamarit M.A."/>
            <person name="Marcet-Houben M."/>
            <person name="Nosek J."/>
            <person name="Gabaldon T."/>
        </authorList>
    </citation>
    <scope>NUCLEOTIDE SEQUENCE</scope>
    <source>
        <strain evidence="3">CBS2887</strain>
    </source>
</reference>
<organism evidence="3 4">
    <name type="scientific">Wickerhamomyces pijperi</name>
    <name type="common">Yeast</name>
    <name type="synonym">Pichia pijperi</name>
    <dbReference type="NCBI Taxonomy" id="599730"/>
    <lineage>
        <taxon>Eukaryota</taxon>
        <taxon>Fungi</taxon>
        <taxon>Dikarya</taxon>
        <taxon>Ascomycota</taxon>
        <taxon>Saccharomycotina</taxon>
        <taxon>Saccharomycetes</taxon>
        <taxon>Phaffomycetales</taxon>
        <taxon>Wickerhamomycetaceae</taxon>
        <taxon>Wickerhamomyces</taxon>
    </lineage>
</organism>
<evidence type="ECO:0000313" key="3">
    <source>
        <dbReference type="EMBL" id="KAH3688024.1"/>
    </source>
</evidence>
<gene>
    <name evidence="3" type="ORF">WICPIJ_001018</name>
</gene>
<name>A0A9P8TR79_WICPI</name>
<evidence type="ECO:0000256" key="2">
    <source>
        <dbReference type="SAM" id="SignalP"/>
    </source>
</evidence>
<feature type="transmembrane region" description="Helical" evidence="1">
    <location>
        <begin position="156"/>
        <end position="176"/>
    </location>
</feature>
<feature type="transmembrane region" description="Helical" evidence="1">
    <location>
        <begin position="210"/>
        <end position="236"/>
    </location>
</feature>
<proteinExistence type="predicted"/>
<keyword evidence="2" id="KW-0732">Signal</keyword>
<protein>
    <recommendedName>
        <fullName evidence="5">Intimal thickness related receptor IRP domain-containing protein</fullName>
    </recommendedName>
</protein>
<keyword evidence="1" id="KW-1133">Transmembrane helix</keyword>
<dbReference type="EMBL" id="JAEUBG010000552">
    <property type="protein sequence ID" value="KAH3688024.1"/>
    <property type="molecule type" value="Genomic_DNA"/>
</dbReference>
<feature type="transmembrane region" description="Helical" evidence="1">
    <location>
        <begin position="363"/>
        <end position="386"/>
    </location>
</feature>
<comment type="caution">
    <text evidence="3">The sequence shown here is derived from an EMBL/GenBank/DDBJ whole genome shotgun (WGS) entry which is preliminary data.</text>
</comment>
<keyword evidence="1" id="KW-0472">Membrane</keyword>
<feature type="transmembrane region" description="Helical" evidence="1">
    <location>
        <begin position="323"/>
        <end position="343"/>
    </location>
</feature>
<keyword evidence="4" id="KW-1185">Reference proteome</keyword>
<evidence type="ECO:0000256" key="1">
    <source>
        <dbReference type="SAM" id="Phobius"/>
    </source>
</evidence>
<feature type="transmembrane region" description="Helical" evidence="1">
    <location>
        <begin position="291"/>
        <end position="311"/>
    </location>
</feature>
<reference evidence="3" key="2">
    <citation type="submission" date="2021-01" db="EMBL/GenBank/DDBJ databases">
        <authorList>
            <person name="Schikora-Tamarit M.A."/>
        </authorList>
    </citation>
    <scope>NUCLEOTIDE SEQUENCE</scope>
    <source>
        <strain evidence="3">CBS2887</strain>
    </source>
</reference>
<feature type="signal peptide" evidence="2">
    <location>
        <begin position="1"/>
        <end position="25"/>
    </location>
</feature>
<feature type="transmembrane region" description="Helical" evidence="1">
    <location>
        <begin position="183"/>
        <end position="204"/>
    </location>
</feature>
<evidence type="ECO:0008006" key="5">
    <source>
        <dbReference type="Google" id="ProtNLM"/>
    </source>
</evidence>